<protein>
    <submittedName>
        <fullName evidence="1">S-adenosyl-methyltransferase MraW</fullName>
        <ecNumber evidence="1">2.1.1.-</ecNumber>
        <ecNumber evidence="1">2.1.1.199</ecNumber>
    </submittedName>
</protein>
<dbReference type="PANTHER" id="PTHR11265:SF0">
    <property type="entry name" value="12S RRNA N4-METHYLCYTIDINE METHYLTRANSFERASE"/>
    <property type="match status" value="1"/>
</dbReference>
<dbReference type="AlphaFoldDB" id="A0A380FGJ0"/>
<dbReference type="GO" id="GO:0005737">
    <property type="term" value="C:cytoplasm"/>
    <property type="evidence" value="ECO:0007669"/>
    <property type="project" value="TreeGrafter"/>
</dbReference>
<evidence type="ECO:0000313" key="1">
    <source>
        <dbReference type="EMBL" id="SUM32603.1"/>
    </source>
</evidence>
<name>A0A380FGJ0_STAGA</name>
<dbReference type="EC" id="2.1.1.199" evidence="1"/>
<dbReference type="Proteomes" id="UP000255277">
    <property type="component" value="Unassembled WGS sequence"/>
</dbReference>
<dbReference type="GO" id="GO:0071424">
    <property type="term" value="F:rRNA (cytosine-N4-)-methyltransferase activity"/>
    <property type="evidence" value="ECO:0007669"/>
    <property type="project" value="TreeGrafter"/>
</dbReference>
<dbReference type="InterPro" id="IPR002903">
    <property type="entry name" value="RsmH"/>
</dbReference>
<dbReference type="GO" id="GO:0070475">
    <property type="term" value="P:rRNA base methylation"/>
    <property type="evidence" value="ECO:0007669"/>
    <property type="project" value="TreeGrafter"/>
</dbReference>
<dbReference type="Gene3D" id="3.40.50.150">
    <property type="entry name" value="Vaccinia Virus protein VP39"/>
    <property type="match status" value="1"/>
</dbReference>
<proteinExistence type="predicted"/>
<dbReference type="Pfam" id="PF01795">
    <property type="entry name" value="Methyltransf_5"/>
    <property type="match status" value="1"/>
</dbReference>
<gene>
    <name evidence="1" type="primary">mraW_1</name>
    <name evidence="1" type="ORF">NCTC12195_02050</name>
</gene>
<evidence type="ECO:0000313" key="2">
    <source>
        <dbReference type="Proteomes" id="UP000255277"/>
    </source>
</evidence>
<reference evidence="1 2" key="1">
    <citation type="submission" date="2018-06" db="EMBL/GenBank/DDBJ databases">
        <authorList>
            <consortium name="Pathogen Informatics"/>
            <person name="Doyle S."/>
        </authorList>
    </citation>
    <scope>NUCLEOTIDE SEQUENCE [LARGE SCALE GENOMIC DNA]</scope>
    <source>
        <strain evidence="1 2">NCTC12195</strain>
    </source>
</reference>
<sequence>MFHHVSVMLKETIDYLNIKEDGIYVDCTLGGAGHALYLLEQLSDDGRLIAIDQDTNAIENAKEVLSDHLHKVTFVHSNFRKLSEILNDLNIEKVNGIYYDLGVSSPQLDVS</sequence>
<dbReference type="SUPFAM" id="SSF53335">
    <property type="entry name" value="S-adenosyl-L-methionine-dependent methyltransferases"/>
    <property type="match status" value="1"/>
</dbReference>
<dbReference type="EMBL" id="UHDK01000001">
    <property type="protein sequence ID" value="SUM32603.1"/>
    <property type="molecule type" value="Genomic_DNA"/>
</dbReference>
<dbReference type="InterPro" id="IPR029063">
    <property type="entry name" value="SAM-dependent_MTases_sf"/>
</dbReference>
<keyword evidence="1" id="KW-0808">Transferase</keyword>
<dbReference type="PANTHER" id="PTHR11265">
    <property type="entry name" value="S-ADENOSYL-METHYLTRANSFERASE MRAW"/>
    <property type="match status" value="1"/>
</dbReference>
<dbReference type="EC" id="2.1.1.-" evidence="1"/>
<keyword evidence="1" id="KW-0489">Methyltransferase</keyword>
<organism evidence="1 2">
    <name type="scientific">Staphylococcus gallinarum</name>
    <dbReference type="NCBI Taxonomy" id="1293"/>
    <lineage>
        <taxon>Bacteria</taxon>
        <taxon>Bacillati</taxon>
        <taxon>Bacillota</taxon>
        <taxon>Bacilli</taxon>
        <taxon>Bacillales</taxon>
        <taxon>Staphylococcaceae</taxon>
        <taxon>Staphylococcus</taxon>
    </lineage>
</organism>
<accession>A0A380FGJ0</accession>